<evidence type="ECO:0000313" key="1">
    <source>
        <dbReference type="EMBL" id="KAG6425986.1"/>
    </source>
</evidence>
<dbReference type="InterPro" id="IPR052608">
    <property type="entry name" value="U-box_domain_protein"/>
</dbReference>
<evidence type="ECO:0000313" key="2">
    <source>
        <dbReference type="Proteomes" id="UP000298416"/>
    </source>
</evidence>
<protein>
    <submittedName>
        <fullName evidence="1">Uncharacterized protein</fullName>
    </submittedName>
</protein>
<accession>A0A8X8YA73</accession>
<reference evidence="1" key="2">
    <citation type="submission" date="2020-08" db="EMBL/GenBank/DDBJ databases">
        <title>Plant Genome Project.</title>
        <authorList>
            <person name="Zhang R.-G."/>
        </authorList>
    </citation>
    <scope>NUCLEOTIDE SEQUENCE</scope>
    <source>
        <strain evidence="1">Huo1</strain>
        <tissue evidence="1">Leaf</tissue>
    </source>
</reference>
<dbReference type="SUPFAM" id="SSF48371">
    <property type="entry name" value="ARM repeat"/>
    <property type="match status" value="1"/>
</dbReference>
<dbReference type="PANTHER" id="PTHR45958">
    <property type="entry name" value="RING-TYPE E3 UBIQUITIN TRANSFERASE"/>
    <property type="match status" value="1"/>
</dbReference>
<dbReference type="Gene3D" id="1.25.10.10">
    <property type="entry name" value="Leucine-rich Repeat Variant"/>
    <property type="match status" value="1"/>
</dbReference>
<organism evidence="1">
    <name type="scientific">Salvia splendens</name>
    <name type="common">Scarlet sage</name>
    <dbReference type="NCBI Taxonomy" id="180675"/>
    <lineage>
        <taxon>Eukaryota</taxon>
        <taxon>Viridiplantae</taxon>
        <taxon>Streptophyta</taxon>
        <taxon>Embryophyta</taxon>
        <taxon>Tracheophyta</taxon>
        <taxon>Spermatophyta</taxon>
        <taxon>Magnoliopsida</taxon>
        <taxon>eudicotyledons</taxon>
        <taxon>Gunneridae</taxon>
        <taxon>Pentapetalae</taxon>
        <taxon>asterids</taxon>
        <taxon>lamiids</taxon>
        <taxon>Lamiales</taxon>
        <taxon>Lamiaceae</taxon>
        <taxon>Nepetoideae</taxon>
        <taxon>Mentheae</taxon>
        <taxon>Salviinae</taxon>
        <taxon>Salvia</taxon>
        <taxon>Salvia subgen. Calosphace</taxon>
        <taxon>core Calosphace</taxon>
    </lineage>
</organism>
<dbReference type="EMBL" id="PNBA02000004">
    <property type="protein sequence ID" value="KAG6425986.1"/>
    <property type="molecule type" value="Genomic_DNA"/>
</dbReference>
<reference evidence="1" key="1">
    <citation type="submission" date="2018-01" db="EMBL/GenBank/DDBJ databases">
        <authorList>
            <person name="Mao J.F."/>
        </authorList>
    </citation>
    <scope>NUCLEOTIDE SEQUENCE</scope>
    <source>
        <strain evidence="1">Huo1</strain>
        <tissue evidence="1">Leaf</tissue>
    </source>
</reference>
<dbReference type="InterPro" id="IPR011989">
    <property type="entry name" value="ARM-like"/>
</dbReference>
<comment type="caution">
    <text evidence="1">The sequence shown here is derived from an EMBL/GenBank/DDBJ whole genome shotgun (WGS) entry which is preliminary data.</text>
</comment>
<keyword evidence="2" id="KW-1185">Reference proteome</keyword>
<dbReference type="InterPro" id="IPR016024">
    <property type="entry name" value="ARM-type_fold"/>
</dbReference>
<dbReference type="PANTHER" id="PTHR45958:SF4">
    <property type="entry name" value="U-BOX DOMAIN-CONTAINING PROTEIN 42-RELATED"/>
    <property type="match status" value="1"/>
</dbReference>
<dbReference type="AlphaFoldDB" id="A0A8X8YA73"/>
<dbReference type="Proteomes" id="UP000298416">
    <property type="component" value="Unassembled WGS sequence"/>
</dbReference>
<gene>
    <name evidence="1" type="ORF">SASPL_110199</name>
</gene>
<sequence>MLRLFQFSPAAKLHQSGMEDGASIERRNTKWKKGSVLASLILRQLAEDDADGKDEIVKTVDISTIIKMLSSNHTPVRHASASLLLELSKSQSSCYKIGTVAGGILMLITVKYRQSSDAFASETADQILKNLEILPGNTKIMAENGYWEPLLAHLFEGNNILTAV</sequence>
<proteinExistence type="predicted"/>
<name>A0A8X8YA73_SALSN</name>